<feature type="region of interest" description="Disordered" evidence="1">
    <location>
        <begin position="1"/>
        <end position="20"/>
    </location>
</feature>
<dbReference type="PANTHER" id="PTHR31972:SF3">
    <property type="entry name" value="OS09G0416600 PROTEIN"/>
    <property type="match status" value="1"/>
</dbReference>
<evidence type="ECO:0000256" key="1">
    <source>
        <dbReference type="SAM" id="MobiDB-lite"/>
    </source>
</evidence>
<feature type="compositionally biased region" description="Gly residues" evidence="1">
    <location>
        <begin position="300"/>
        <end position="311"/>
    </location>
</feature>
<dbReference type="InterPro" id="IPR008586">
    <property type="entry name" value="DUF868_pln"/>
</dbReference>
<name>A0A426XYJ2_ENSVE</name>
<comment type="caution">
    <text evidence="2">The sequence shown here is derived from an EMBL/GenBank/DDBJ whole genome shotgun (WGS) entry which is preliminary data.</text>
</comment>
<gene>
    <name evidence="2" type="ORF">B296_00010227</name>
</gene>
<reference evidence="2 3" key="1">
    <citation type="journal article" date="2014" name="Agronomy (Basel)">
        <title>A Draft Genome Sequence for Ensete ventricosum, the Drought-Tolerant Tree Against Hunger.</title>
        <authorList>
            <person name="Harrison J."/>
            <person name="Moore K.A."/>
            <person name="Paszkiewicz K."/>
            <person name="Jones T."/>
            <person name="Grant M."/>
            <person name="Ambacheew D."/>
            <person name="Muzemil S."/>
            <person name="Studholme D.J."/>
        </authorList>
    </citation>
    <scope>NUCLEOTIDE SEQUENCE [LARGE SCALE GENOMIC DNA]</scope>
</reference>
<evidence type="ECO:0000313" key="3">
    <source>
        <dbReference type="Proteomes" id="UP000287651"/>
    </source>
</evidence>
<dbReference type="Proteomes" id="UP000287651">
    <property type="component" value="Unassembled WGS sequence"/>
</dbReference>
<dbReference type="AlphaFoldDB" id="A0A426XYJ2"/>
<evidence type="ECO:0000313" key="2">
    <source>
        <dbReference type="EMBL" id="RRT44450.1"/>
    </source>
</evidence>
<feature type="compositionally biased region" description="Low complexity" evidence="1">
    <location>
        <begin position="360"/>
        <end position="377"/>
    </location>
</feature>
<dbReference type="Pfam" id="PF05910">
    <property type="entry name" value="DUF868"/>
    <property type="match status" value="1"/>
</dbReference>
<sequence length="521" mass="56830">MPKRLPSCFGGTRGTPTSTMAGPNLTTSIYDTRLGVASLTWSRAIIGLTLLADLRLSGGEPGEDDEEGERLWFRVRPWLPWKRRGSRRFSLRDHSCHRCVEFAWDLSRASFHTGGSDRPEPASGFFVAVAFDGEMLLVAGDLVEEAYKKTKARRPSAPFSNPTPTARREHVVLGNSGGPRSYRTMARFGGRNREISIELGPKDREPEAGMAVAVDGEKVIHVQRLRWKFRGTEKVEVESGARMQVSWDLHDWLFQLTADAALTDAAVPTAAERGHAVFVFRFEEEEEEDAKAGEGHSGKVSGGPYRGGHSGNGAYKGTVFGGHPGKTRNWSESSSNGGGGAETTAAQRKRNSRRKDLLKTTSSSSSTSSASSASSSTVMEWASQEEMELQRSDGFSLLVCHVPFFSGAACCASHAGIGGLLTVEFQILIRRVEMFHSRLGASVGGPLSLQTCLPGLRSRLHGDSPANFLEINLRTLGHDAKSCSRAHNIRKIRPFMLLTSTKLPSQVISANRIYDDDGETF</sequence>
<accession>A0A426XYJ2</accession>
<proteinExistence type="predicted"/>
<evidence type="ECO:0008006" key="4">
    <source>
        <dbReference type="Google" id="ProtNLM"/>
    </source>
</evidence>
<dbReference type="PANTHER" id="PTHR31972">
    <property type="entry name" value="EXPRESSED PROTEIN"/>
    <property type="match status" value="1"/>
</dbReference>
<protein>
    <recommendedName>
        <fullName evidence="4">DUF868 domain-containing protein</fullName>
    </recommendedName>
</protein>
<organism evidence="2 3">
    <name type="scientific">Ensete ventricosum</name>
    <name type="common">Abyssinian banana</name>
    <name type="synonym">Musa ensete</name>
    <dbReference type="NCBI Taxonomy" id="4639"/>
    <lineage>
        <taxon>Eukaryota</taxon>
        <taxon>Viridiplantae</taxon>
        <taxon>Streptophyta</taxon>
        <taxon>Embryophyta</taxon>
        <taxon>Tracheophyta</taxon>
        <taxon>Spermatophyta</taxon>
        <taxon>Magnoliopsida</taxon>
        <taxon>Liliopsida</taxon>
        <taxon>Zingiberales</taxon>
        <taxon>Musaceae</taxon>
        <taxon>Ensete</taxon>
    </lineage>
</organism>
<dbReference type="EMBL" id="AMZH03016456">
    <property type="protein sequence ID" value="RRT44450.1"/>
    <property type="molecule type" value="Genomic_DNA"/>
</dbReference>
<feature type="region of interest" description="Disordered" evidence="1">
    <location>
        <begin position="153"/>
        <end position="178"/>
    </location>
</feature>
<feature type="region of interest" description="Disordered" evidence="1">
    <location>
        <begin position="288"/>
        <end position="379"/>
    </location>
</feature>